<dbReference type="Gene3D" id="2.20.200.10">
    <property type="entry name" value="Outer membrane efflux proteins (OEP)"/>
    <property type="match status" value="1"/>
</dbReference>
<organism evidence="3 4">
    <name type="scientific">Desulfonatronum thiosulfatophilum</name>
    <dbReference type="NCBI Taxonomy" id="617002"/>
    <lineage>
        <taxon>Bacteria</taxon>
        <taxon>Pseudomonadati</taxon>
        <taxon>Thermodesulfobacteriota</taxon>
        <taxon>Desulfovibrionia</taxon>
        <taxon>Desulfovibrionales</taxon>
        <taxon>Desulfonatronaceae</taxon>
        <taxon>Desulfonatronum</taxon>
    </lineage>
</organism>
<keyword evidence="2" id="KW-0472">Membrane</keyword>
<comment type="similarity">
    <text evidence="1 2">Belongs to the outer membrane factor (OMF) (TC 1.B.17) family.</text>
</comment>
<evidence type="ECO:0000256" key="1">
    <source>
        <dbReference type="ARBA" id="ARBA00007613"/>
    </source>
</evidence>
<dbReference type="PANTHER" id="PTHR30203">
    <property type="entry name" value="OUTER MEMBRANE CATION EFFLUX PROTEIN"/>
    <property type="match status" value="1"/>
</dbReference>
<feature type="chain" id="PRO_5011331302" evidence="2">
    <location>
        <begin position="36"/>
        <end position="473"/>
    </location>
</feature>
<gene>
    <name evidence="3" type="ORF">SAMN05660653_02294</name>
</gene>
<dbReference type="GO" id="GO:0015562">
    <property type="term" value="F:efflux transmembrane transporter activity"/>
    <property type="evidence" value="ECO:0007669"/>
    <property type="project" value="InterPro"/>
</dbReference>
<accession>A0A1G6DPK4</accession>
<evidence type="ECO:0000256" key="2">
    <source>
        <dbReference type="RuleBase" id="RU362097"/>
    </source>
</evidence>
<feature type="signal peptide" evidence="2">
    <location>
        <begin position="1"/>
        <end position="35"/>
    </location>
</feature>
<sequence length="473" mass="51150">MLRLTCWLPPSSATLANLLPAALLLLAALHLTGCAAHTPRTVQPPPGMPSAFAGDVTEATALPGMTHWWNAFDDHRLDALMQELFSGNMDLRAATSRLERAQAAADVAGAARSPGLNLEGAGGRQRQALPLGPQTDDAYRLSAAAAYELDLWGRLSSREQAATTDAQAAAEDVRALRVSLSATLVDLYHLAAEAQAQLELNDRAASHAHNSLELTRNRYREGLVPLLDVHQAQQNLARIRAQRPTHEARLTQSRNALDVLLGRYPGEQPSISIPALPVPPDIFAAGLPSELLTTRPDIRAAQHRLQAADARVAAAVADRFPTFSLTAVYGGASTDLGALLASSNIFWNLLLNAAQPLLDGGRREAQVRVSEAEFQELLARYHQAVLQAFAEVEDALTANETTARRVLLLEDHRTAAQRTLDTALWRYQHGLNDYLPVLQAQTVLTDTESALLTARRQILADRVQLARALGGAF</sequence>
<keyword evidence="2" id="KW-0449">Lipoprotein</keyword>
<reference evidence="3 4" key="1">
    <citation type="submission" date="2016-10" db="EMBL/GenBank/DDBJ databases">
        <authorList>
            <person name="de Groot N.N."/>
        </authorList>
    </citation>
    <scope>NUCLEOTIDE SEQUENCE [LARGE SCALE GENOMIC DNA]</scope>
    <source>
        <strain evidence="3 4">ASO4-2</strain>
    </source>
</reference>
<dbReference type="Pfam" id="PF02321">
    <property type="entry name" value="OEP"/>
    <property type="match status" value="2"/>
</dbReference>
<dbReference type="OrthoDB" id="9783163at2"/>
<dbReference type="GO" id="GO:0005886">
    <property type="term" value="C:plasma membrane"/>
    <property type="evidence" value="ECO:0007669"/>
    <property type="project" value="UniProtKB-SubCell"/>
</dbReference>
<protein>
    <submittedName>
        <fullName evidence="3">Outer membrane efflux protein</fullName>
    </submittedName>
</protein>
<keyword evidence="2" id="KW-0812">Transmembrane</keyword>
<dbReference type="EMBL" id="FMXO01000013">
    <property type="protein sequence ID" value="SDB47137.1"/>
    <property type="molecule type" value="Genomic_DNA"/>
</dbReference>
<evidence type="ECO:0000313" key="4">
    <source>
        <dbReference type="Proteomes" id="UP000198771"/>
    </source>
</evidence>
<keyword evidence="4" id="KW-1185">Reference proteome</keyword>
<dbReference type="AlphaFoldDB" id="A0A1G6DPK4"/>
<dbReference type="InterPro" id="IPR003423">
    <property type="entry name" value="OMP_efflux"/>
</dbReference>
<proteinExistence type="inferred from homology"/>
<dbReference type="RefSeq" id="WP_092121679.1">
    <property type="nucleotide sequence ID" value="NZ_FMXO01000013.1"/>
</dbReference>
<dbReference type="Proteomes" id="UP000198771">
    <property type="component" value="Unassembled WGS sequence"/>
</dbReference>
<dbReference type="NCBIfam" id="TIGR01845">
    <property type="entry name" value="outer_NodT"/>
    <property type="match status" value="1"/>
</dbReference>
<keyword evidence="2" id="KW-0732">Signal</keyword>
<name>A0A1G6DPK4_9BACT</name>
<dbReference type="InterPro" id="IPR010131">
    <property type="entry name" value="MdtP/NodT-like"/>
</dbReference>
<evidence type="ECO:0000313" key="3">
    <source>
        <dbReference type="EMBL" id="SDB47137.1"/>
    </source>
</evidence>
<keyword evidence="2" id="KW-1134">Transmembrane beta strand</keyword>
<dbReference type="SUPFAM" id="SSF56954">
    <property type="entry name" value="Outer membrane efflux proteins (OEP)"/>
    <property type="match status" value="1"/>
</dbReference>
<dbReference type="STRING" id="617002.SAMN05660653_02294"/>
<dbReference type="Gene3D" id="1.20.1600.10">
    <property type="entry name" value="Outer membrane efflux proteins (OEP)"/>
    <property type="match status" value="1"/>
</dbReference>
<keyword evidence="2" id="KW-0564">Palmitate</keyword>
<comment type="subcellular location">
    <subcellularLocation>
        <location evidence="2">Cell membrane</location>
        <topology evidence="2">Lipid-anchor</topology>
    </subcellularLocation>
</comment>